<sequence>SLAWLGRRQLLDVSGQVSCGDLSVATLDGLEQRVVDEDVLVLRLHHVVPLGAQARHMTVDVHRHLVLDALQHGVDHDERSGPADSSTVVTMKCWVGLTVTGLDPAHEHEQRRRVVGHSVVGPGRELELAHLALL</sequence>
<comment type="caution">
    <text evidence="1">The sequence shown here is derived from an EMBL/GenBank/DDBJ whole genome shotgun (WGS) entry which is preliminary data.</text>
</comment>
<gene>
    <name evidence="1" type="ORF">EGW08_016877</name>
</gene>
<name>A0A3S0ZBX5_ELYCH</name>
<protein>
    <submittedName>
        <fullName evidence="1">Uncharacterized protein</fullName>
    </submittedName>
</protein>
<feature type="non-terminal residue" evidence="1">
    <location>
        <position position="134"/>
    </location>
</feature>
<proteinExistence type="predicted"/>
<dbReference type="AlphaFoldDB" id="A0A3S0ZBX5"/>
<accession>A0A3S0ZBX5</accession>
<feature type="non-terminal residue" evidence="1">
    <location>
        <position position="1"/>
    </location>
</feature>
<organism evidence="1 2">
    <name type="scientific">Elysia chlorotica</name>
    <name type="common">Eastern emerald elysia</name>
    <name type="synonym">Sea slug</name>
    <dbReference type="NCBI Taxonomy" id="188477"/>
    <lineage>
        <taxon>Eukaryota</taxon>
        <taxon>Metazoa</taxon>
        <taxon>Spiralia</taxon>
        <taxon>Lophotrochozoa</taxon>
        <taxon>Mollusca</taxon>
        <taxon>Gastropoda</taxon>
        <taxon>Heterobranchia</taxon>
        <taxon>Euthyneura</taxon>
        <taxon>Panpulmonata</taxon>
        <taxon>Sacoglossa</taxon>
        <taxon>Placobranchoidea</taxon>
        <taxon>Plakobranchidae</taxon>
        <taxon>Elysia</taxon>
    </lineage>
</organism>
<evidence type="ECO:0000313" key="2">
    <source>
        <dbReference type="Proteomes" id="UP000271974"/>
    </source>
</evidence>
<dbReference type="Proteomes" id="UP000271974">
    <property type="component" value="Unassembled WGS sequence"/>
</dbReference>
<evidence type="ECO:0000313" key="1">
    <source>
        <dbReference type="EMBL" id="RUS75355.1"/>
    </source>
</evidence>
<reference evidence="1 2" key="1">
    <citation type="submission" date="2019-01" db="EMBL/GenBank/DDBJ databases">
        <title>A draft genome assembly of the solar-powered sea slug Elysia chlorotica.</title>
        <authorList>
            <person name="Cai H."/>
            <person name="Li Q."/>
            <person name="Fang X."/>
            <person name="Li J."/>
            <person name="Curtis N.E."/>
            <person name="Altenburger A."/>
            <person name="Shibata T."/>
            <person name="Feng M."/>
            <person name="Maeda T."/>
            <person name="Schwartz J.A."/>
            <person name="Shigenobu S."/>
            <person name="Lundholm N."/>
            <person name="Nishiyama T."/>
            <person name="Yang H."/>
            <person name="Hasebe M."/>
            <person name="Li S."/>
            <person name="Pierce S.K."/>
            <person name="Wang J."/>
        </authorList>
    </citation>
    <scope>NUCLEOTIDE SEQUENCE [LARGE SCALE GENOMIC DNA]</scope>
    <source>
        <strain evidence="1">EC2010</strain>
        <tissue evidence="1">Whole organism of an adult</tissue>
    </source>
</reference>
<dbReference type="EMBL" id="RQTK01000748">
    <property type="protein sequence ID" value="RUS75355.1"/>
    <property type="molecule type" value="Genomic_DNA"/>
</dbReference>
<keyword evidence="2" id="KW-1185">Reference proteome</keyword>